<dbReference type="EMBL" id="CP013650">
    <property type="protein sequence ID" value="ALS99734.1"/>
    <property type="molecule type" value="Genomic_DNA"/>
</dbReference>
<organism evidence="2 3">
    <name type="scientific">Lacimicrobium alkaliphilum</name>
    <dbReference type="NCBI Taxonomy" id="1526571"/>
    <lineage>
        <taxon>Bacteria</taxon>
        <taxon>Pseudomonadati</taxon>
        <taxon>Pseudomonadota</taxon>
        <taxon>Gammaproteobacteria</taxon>
        <taxon>Alteromonadales</taxon>
        <taxon>Alteromonadaceae</taxon>
        <taxon>Lacimicrobium</taxon>
    </lineage>
</organism>
<keyword evidence="1" id="KW-0472">Membrane</keyword>
<keyword evidence="1" id="KW-0812">Transmembrane</keyword>
<gene>
    <name evidence="2" type="ORF">AT746_16650</name>
</gene>
<name>A0A0U2JJK3_9ALTE</name>
<dbReference type="RefSeq" id="WP_062482681.1">
    <property type="nucleotide sequence ID" value="NZ_CP013650.1"/>
</dbReference>
<feature type="transmembrane region" description="Helical" evidence="1">
    <location>
        <begin position="20"/>
        <end position="40"/>
    </location>
</feature>
<dbReference type="Proteomes" id="UP000068447">
    <property type="component" value="Chromosome"/>
</dbReference>
<protein>
    <submittedName>
        <fullName evidence="2">Uncharacterized protein</fullName>
    </submittedName>
</protein>
<sequence>MANMDTMPNTLREILKKILLVALGSGLATNALYIYGLAFYQGYINRFGFEYGFFPIEWEDALMWTYAASREFGVTTVHWWTKLGLGSMSIMLLTIYVIARMWMAATAENKPRKSLFKKKSFGTLRTLAEIRRSYPRTFDTIRWFFNAEQSLWAFVVSYFALIVIFCVPLFIMIWVYFPLIGMKHGNDIAEKRLAWYEESLCADEDDYWDECVRVATTHIGNPDLPGHQVGRLILKHQSYLGLLTQCGPVTMTMPKEFYQMAVAKDKVERPVQDCAHKSTD</sequence>
<evidence type="ECO:0000256" key="1">
    <source>
        <dbReference type="SAM" id="Phobius"/>
    </source>
</evidence>
<dbReference type="STRING" id="1526571.AT746_16650"/>
<feature type="transmembrane region" description="Helical" evidence="1">
    <location>
        <begin position="151"/>
        <end position="177"/>
    </location>
</feature>
<keyword evidence="3" id="KW-1185">Reference proteome</keyword>
<keyword evidence="1" id="KW-1133">Transmembrane helix</keyword>
<dbReference type="OrthoDB" id="7064399at2"/>
<evidence type="ECO:0000313" key="3">
    <source>
        <dbReference type="Proteomes" id="UP000068447"/>
    </source>
</evidence>
<dbReference type="KEGG" id="lal:AT746_16650"/>
<reference evidence="2 3" key="1">
    <citation type="submission" date="2015-12" db="EMBL/GenBank/DDBJ databases">
        <title>Complete genome of Lacimicrobium alkaliphilum KCTC 32984.</title>
        <authorList>
            <person name="Kim S.-G."/>
            <person name="Lee Y.-J."/>
        </authorList>
    </citation>
    <scope>NUCLEOTIDE SEQUENCE [LARGE SCALE GENOMIC DNA]</scope>
    <source>
        <strain evidence="2 3">YelD216</strain>
    </source>
</reference>
<evidence type="ECO:0000313" key="2">
    <source>
        <dbReference type="EMBL" id="ALS99734.1"/>
    </source>
</evidence>
<feature type="transmembrane region" description="Helical" evidence="1">
    <location>
        <begin position="83"/>
        <end position="103"/>
    </location>
</feature>
<accession>A0A0U2JJK3</accession>
<dbReference type="AlphaFoldDB" id="A0A0U2JJK3"/>
<proteinExistence type="predicted"/>